<comment type="caution">
    <text evidence="2">The sequence shown here is derived from an EMBL/GenBank/DDBJ whole genome shotgun (WGS) entry which is preliminary data.</text>
</comment>
<feature type="compositionally biased region" description="Polar residues" evidence="1">
    <location>
        <begin position="99"/>
        <end position="115"/>
    </location>
</feature>
<evidence type="ECO:0000256" key="1">
    <source>
        <dbReference type="SAM" id="MobiDB-lite"/>
    </source>
</evidence>
<name>A0A314UTW8_PRUYE</name>
<evidence type="ECO:0000313" key="2">
    <source>
        <dbReference type="EMBL" id="PQM40216.1"/>
    </source>
</evidence>
<evidence type="ECO:0000313" key="3">
    <source>
        <dbReference type="Proteomes" id="UP000250321"/>
    </source>
</evidence>
<reference evidence="2 3" key="1">
    <citation type="submission" date="2018-02" db="EMBL/GenBank/DDBJ databases">
        <title>Draft genome of wild Prunus yedoensis var. nudiflora.</title>
        <authorList>
            <person name="Baek S."/>
            <person name="Kim J.-H."/>
            <person name="Choi K."/>
            <person name="Kim G.-B."/>
            <person name="Cho A."/>
            <person name="Jang H."/>
            <person name="Shin C.-H."/>
            <person name="Yu H.-J."/>
            <person name="Mun J.-H."/>
        </authorList>
    </citation>
    <scope>NUCLEOTIDE SEQUENCE [LARGE SCALE GENOMIC DNA]</scope>
    <source>
        <strain evidence="3">cv. Jeju island</strain>
        <tissue evidence="2">Leaf</tissue>
    </source>
</reference>
<feature type="region of interest" description="Disordered" evidence="1">
    <location>
        <begin position="17"/>
        <end position="78"/>
    </location>
</feature>
<feature type="region of interest" description="Disordered" evidence="1">
    <location>
        <begin position="95"/>
        <end position="115"/>
    </location>
</feature>
<gene>
    <name evidence="2" type="ORF">Pyn_17190</name>
</gene>
<feature type="compositionally biased region" description="Low complexity" evidence="1">
    <location>
        <begin position="55"/>
        <end position="65"/>
    </location>
</feature>
<dbReference type="EMBL" id="PJQY01003100">
    <property type="protein sequence ID" value="PQM40216.1"/>
    <property type="molecule type" value="Genomic_DNA"/>
</dbReference>
<keyword evidence="3" id="KW-1185">Reference proteome</keyword>
<proteinExistence type="predicted"/>
<feature type="compositionally biased region" description="Polar residues" evidence="1">
    <location>
        <begin position="17"/>
        <end position="40"/>
    </location>
</feature>
<dbReference type="Proteomes" id="UP000250321">
    <property type="component" value="Unassembled WGS sequence"/>
</dbReference>
<protein>
    <submittedName>
        <fullName evidence="2">Uncharacterized protein</fullName>
    </submittedName>
</protein>
<dbReference type="AlphaFoldDB" id="A0A314UTW8"/>
<accession>A0A314UTW8</accession>
<organism evidence="2 3">
    <name type="scientific">Prunus yedoensis var. nudiflora</name>
    <dbReference type="NCBI Taxonomy" id="2094558"/>
    <lineage>
        <taxon>Eukaryota</taxon>
        <taxon>Viridiplantae</taxon>
        <taxon>Streptophyta</taxon>
        <taxon>Embryophyta</taxon>
        <taxon>Tracheophyta</taxon>
        <taxon>Spermatophyta</taxon>
        <taxon>Magnoliopsida</taxon>
        <taxon>eudicotyledons</taxon>
        <taxon>Gunneridae</taxon>
        <taxon>Pentapetalae</taxon>
        <taxon>rosids</taxon>
        <taxon>fabids</taxon>
        <taxon>Rosales</taxon>
        <taxon>Rosaceae</taxon>
        <taxon>Amygdaloideae</taxon>
        <taxon>Amygdaleae</taxon>
        <taxon>Prunus</taxon>
    </lineage>
</organism>
<sequence>MSGPPMILFLIANSQNHAANPTNPATQTRASIANTKGPHSSSKRPVATGKQSVALLSSSNSENLLQNDRSPEENNQLLPRCQTKEEEIEPFYEILPAPENSSALVPHQSPTEEVI</sequence>